<evidence type="ECO:0000313" key="2">
    <source>
        <dbReference type="EMBL" id="HFZ09264.1"/>
    </source>
</evidence>
<accession>A0A7V3JAM8</accession>
<keyword evidence="1" id="KW-0175">Coiled coil</keyword>
<evidence type="ECO:0000256" key="1">
    <source>
        <dbReference type="SAM" id="Coils"/>
    </source>
</evidence>
<feature type="coiled-coil region" evidence="1">
    <location>
        <begin position="23"/>
        <end position="50"/>
    </location>
</feature>
<name>A0A7V3JAM8_UNCC3</name>
<sequence>MPRKKTQEQPTEPVNLTPILDVLNDLKNTIGDLTNRIEKLENKEKETIVEKSSDPLVAQSLATKGEITYAVPMEYGEIVHSVLNKKFGVKVEPMKDRPEFMLTIIVPPEYSNMTEKEKEMYKTDLRSKIISYAEGSNGVKLWAEQIYKNLGPEIQARITEDRKISKNGGQIYSKDLS</sequence>
<comment type="caution">
    <text evidence="2">The sequence shown here is derived from an EMBL/GenBank/DDBJ whole genome shotgun (WGS) entry which is preliminary data.</text>
</comment>
<reference evidence="2" key="1">
    <citation type="journal article" date="2020" name="mSystems">
        <title>Genome- and Community-Level Interaction Insights into Carbon Utilization and Element Cycling Functions of Hydrothermarchaeota in Hydrothermal Sediment.</title>
        <authorList>
            <person name="Zhou Z."/>
            <person name="Liu Y."/>
            <person name="Xu W."/>
            <person name="Pan J."/>
            <person name="Luo Z.H."/>
            <person name="Li M."/>
        </authorList>
    </citation>
    <scope>NUCLEOTIDE SEQUENCE [LARGE SCALE GENOMIC DNA]</scope>
    <source>
        <strain evidence="2">SpSt-757</strain>
    </source>
</reference>
<protein>
    <submittedName>
        <fullName evidence="2">Uncharacterized protein</fullName>
    </submittedName>
</protein>
<gene>
    <name evidence="2" type="ORF">ENV41_03945</name>
</gene>
<organism evidence="2">
    <name type="scientific">candidate division CPR3 bacterium</name>
    <dbReference type="NCBI Taxonomy" id="2268181"/>
    <lineage>
        <taxon>Bacteria</taxon>
        <taxon>Bacteria division CPR3</taxon>
    </lineage>
</organism>
<dbReference type="AlphaFoldDB" id="A0A7V3JAM8"/>
<dbReference type="EMBL" id="DTGG01000121">
    <property type="protein sequence ID" value="HFZ09264.1"/>
    <property type="molecule type" value="Genomic_DNA"/>
</dbReference>
<proteinExistence type="predicted"/>